<accession>A0A6L9UCY2</accession>
<dbReference type="AlphaFoldDB" id="A0A6L9UCY2"/>
<dbReference type="InterPro" id="IPR013783">
    <property type="entry name" value="Ig-like_fold"/>
</dbReference>
<evidence type="ECO:0000256" key="16">
    <source>
        <dbReference type="PIRSR" id="PIRSR006337-2"/>
    </source>
</evidence>
<keyword evidence="8" id="KW-0119">Carbohydrate metabolism</keyword>
<evidence type="ECO:0000256" key="7">
    <source>
        <dbReference type="ARBA" id="ARBA00022801"/>
    </source>
</evidence>
<evidence type="ECO:0000256" key="3">
    <source>
        <dbReference type="ARBA" id="ARBA00008061"/>
    </source>
</evidence>
<dbReference type="NCBIfam" id="TIGR02402">
    <property type="entry name" value="trehalose_TreZ"/>
    <property type="match status" value="1"/>
</dbReference>
<dbReference type="Gene3D" id="2.60.40.10">
    <property type="entry name" value="Immunoglobulins"/>
    <property type="match status" value="1"/>
</dbReference>
<dbReference type="GO" id="GO:0005737">
    <property type="term" value="C:cytoplasm"/>
    <property type="evidence" value="ECO:0007669"/>
    <property type="project" value="UniProtKB-SubCell"/>
</dbReference>
<dbReference type="SMART" id="SM00642">
    <property type="entry name" value="Aamy"/>
    <property type="match status" value="1"/>
</dbReference>
<dbReference type="CDD" id="cd02853">
    <property type="entry name" value="E_set_MTHase_like_N"/>
    <property type="match status" value="1"/>
</dbReference>
<feature type="binding site" evidence="16">
    <location>
        <begin position="408"/>
        <end position="413"/>
    </location>
    <ligand>
        <name>substrate</name>
    </ligand>
</feature>
<feature type="site" description="Transition state stabilizer" evidence="17">
    <location>
        <position position="409"/>
    </location>
</feature>
<evidence type="ECO:0000256" key="2">
    <source>
        <dbReference type="ARBA" id="ARBA00005199"/>
    </source>
</evidence>
<keyword evidence="9 14" id="KW-0326">Glycosidase</keyword>
<dbReference type="RefSeq" id="WP_163991269.1">
    <property type="nucleotide sequence ID" value="NZ_WUEY01000016.1"/>
</dbReference>
<feature type="domain" description="Glycosyl hydrolase family 13 catalytic" evidence="18">
    <location>
        <begin position="132"/>
        <end position="528"/>
    </location>
</feature>
<evidence type="ECO:0000256" key="15">
    <source>
        <dbReference type="PIRSR" id="PIRSR006337-1"/>
    </source>
</evidence>
<dbReference type="SUPFAM" id="SSF51445">
    <property type="entry name" value="(Trans)glycosidases"/>
    <property type="match status" value="1"/>
</dbReference>
<comment type="subcellular location">
    <subcellularLocation>
        <location evidence="1 15">Cytoplasm</location>
    </subcellularLocation>
</comment>
<organism evidence="19 20">
    <name type="scientific">Rhizobium lusitanum</name>
    <dbReference type="NCBI Taxonomy" id="293958"/>
    <lineage>
        <taxon>Bacteria</taxon>
        <taxon>Pseudomonadati</taxon>
        <taxon>Pseudomonadota</taxon>
        <taxon>Alphaproteobacteria</taxon>
        <taxon>Hyphomicrobiales</taxon>
        <taxon>Rhizobiaceae</taxon>
        <taxon>Rhizobium/Agrobacterium group</taxon>
        <taxon>Rhizobium</taxon>
    </lineage>
</organism>
<evidence type="ECO:0000256" key="6">
    <source>
        <dbReference type="ARBA" id="ARBA00022490"/>
    </source>
</evidence>
<dbReference type="InterPro" id="IPR017853">
    <property type="entry name" value="GH"/>
</dbReference>
<dbReference type="EMBL" id="WUEY01000016">
    <property type="protein sequence ID" value="NEI73189.1"/>
    <property type="molecule type" value="Genomic_DNA"/>
</dbReference>
<evidence type="ECO:0000313" key="20">
    <source>
        <dbReference type="Proteomes" id="UP000483035"/>
    </source>
</evidence>
<dbReference type="Pfam" id="PF00128">
    <property type="entry name" value="Alpha-amylase"/>
    <property type="match status" value="1"/>
</dbReference>
<evidence type="ECO:0000256" key="12">
    <source>
        <dbReference type="ARBA" id="ARBA00034013"/>
    </source>
</evidence>
<evidence type="ECO:0000256" key="9">
    <source>
        <dbReference type="ARBA" id="ARBA00023295"/>
    </source>
</evidence>
<evidence type="ECO:0000256" key="10">
    <source>
        <dbReference type="ARBA" id="ARBA00032057"/>
    </source>
</evidence>
<evidence type="ECO:0000256" key="1">
    <source>
        <dbReference type="ARBA" id="ARBA00004496"/>
    </source>
</evidence>
<comment type="catalytic activity">
    <reaction evidence="12 14">
        <text>hydrolysis of (1-&gt;4)-alpha-D-glucosidic linkage in 4-alpha-D-[(1-&gt;4)-alpha-D-glucanosyl]n trehalose to yield trehalose and (1-&gt;4)-alpha-D-glucan.</text>
        <dbReference type="EC" id="3.2.1.141"/>
    </reaction>
</comment>
<feature type="binding site" evidence="16">
    <location>
        <begin position="276"/>
        <end position="281"/>
    </location>
    <ligand>
        <name>substrate</name>
    </ligand>
</feature>
<dbReference type="EC" id="3.2.1.141" evidence="4 13"/>
<keyword evidence="6" id="KW-0963">Cytoplasm</keyword>
<evidence type="ECO:0000313" key="19">
    <source>
        <dbReference type="EMBL" id="NEI73189.1"/>
    </source>
</evidence>
<dbReference type="GO" id="GO:0005992">
    <property type="term" value="P:trehalose biosynthetic process"/>
    <property type="evidence" value="ECO:0007669"/>
    <property type="project" value="UniProtKB-UniRule"/>
</dbReference>
<evidence type="ECO:0000256" key="11">
    <source>
        <dbReference type="ARBA" id="ARBA00033284"/>
    </source>
</evidence>
<evidence type="ECO:0000256" key="4">
    <source>
        <dbReference type="ARBA" id="ARBA00012268"/>
    </source>
</evidence>
<gene>
    <name evidence="19" type="primary">treZ</name>
    <name evidence="19" type="ORF">GR212_26880</name>
</gene>
<sequence length="612" mass="68608">MATKLATQIAQSHLKRGDVLVEYAFGPLILETSVEFRLWAPLVDHVSLRIKDSEPWPLARTEDGWHRCRVAGVGPGAHYQFLLPDGSEVPDPGSRYQPQDVHSFSEVVGVKSYEWRTLGWLGRPWEESVIYELHIGSFTAEGTFRAAIERLDHLVGLGVTAIQIMPVADFPGRYNWGYDGVLPYAPDSSYGRPEEFMALVDAAHERGVSVFLDVVYNHFGPDGNYVPLYAPLFTEHHKTPWGNGINYDGDGSTTIREFVVQNAIYWIMEFRLDGLRLDAVHAIKDDSEEHLLHELSRRVRAAAAGRHVHLIVENEDNDSDLLRRDGNGRPSRFTAQWNDDVHHVLHIAATGETFGYYQDYTQDYGKVGRALAEGFVFQGEHMPYRGKNRGMPSTGLPSTAFISFIQNHDQIGNRALGDRMVTYRPLEPVKAVIAIYLLSPQIPMLFMGEEWGAREPFPYFCDFDEDVNEKVRKGRREELSRLPGFDAEDLPDPTARSTFEAAKLNWSELDGTTASEMLAFYKSLLALRHEQIVPLLKGTGNTSGSFSLKGSVTAVDWTLASGSKLRLVANLSDEPAKFLPLPADEHLFVLGPVSEDALAPWSVIWSVRLAKT</sequence>
<comment type="similarity">
    <text evidence="3 14">Belongs to the glycosyl hydrolase 13 family.</text>
</comment>
<feature type="active site" description="Proton donor" evidence="15">
    <location>
        <position position="313"/>
    </location>
</feature>
<dbReference type="Pfam" id="PF11941">
    <property type="entry name" value="DUF3459"/>
    <property type="match status" value="1"/>
</dbReference>
<name>A0A6L9UCY2_9HYPH</name>
<feature type="active site" description="Nucleophile" evidence="15">
    <location>
        <position position="278"/>
    </location>
</feature>
<dbReference type="PANTHER" id="PTHR43651:SF11">
    <property type="entry name" value="MALTO-OLIGOSYLTREHALOSE TREHALOHYDROLASE"/>
    <property type="match status" value="1"/>
</dbReference>
<keyword evidence="7 14" id="KW-0378">Hydrolase</keyword>
<comment type="pathway">
    <text evidence="2 14">Glycan biosynthesis; trehalose biosynthesis.</text>
</comment>
<dbReference type="InterPro" id="IPR044901">
    <property type="entry name" value="Trehalose_TreZ_E-set_sf"/>
</dbReference>
<dbReference type="Gene3D" id="3.20.20.80">
    <property type="entry name" value="Glycosidases"/>
    <property type="match status" value="1"/>
</dbReference>
<dbReference type="UniPathway" id="UPA00299"/>
<proteinExistence type="inferred from homology"/>
<evidence type="ECO:0000256" key="14">
    <source>
        <dbReference type="PIRNR" id="PIRNR006337"/>
    </source>
</evidence>
<evidence type="ECO:0000256" key="8">
    <source>
        <dbReference type="ARBA" id="ARBA00023277"/>
    </source>
</evidence>
<dbReference type="CDD" id="cd11325">
    <property type="entry name" value="AmyAc_GTHase"/>
    <property type="match status" value="1"/>
</dbReference>
<dbReference type="InterPro" id="IPR022567">
    <property type="entry name" value="DUF3459"/>
</dbReference>
<protein>
    <recommendedName>
        <fullName evidence="5 13">Malto-oligosyltrehalose trehalohydrolase</fullName>
        <shortName evidence="14">MTHase</shortName>
        <ecNumber evidence="4 13">3.2.1.141</ecNumber>
    </recommendedName>
    <alternativeName>
        <fullName evidence="11 14">4-alpha-D-((1-&gt;4)-alpha-D-glucano)trehalose trehalohydrolase</fullName>
    </alternativeName>
    <alternativeName>
        <fullName evidence="10 14">Maltooligosyl trehalose trehalohydrolase</fullName>
    </alternativeName>
</protein>
<comment type="caution">
    <text evidence="19">The sequence shown here is derived from an EMBL/GenBank/DDBJ whole genome shotgun (WGS) entry which is preliminary data.</text>
</comment>
<dbReference type="SUPFAM" id="SSF81296">
    <property type="entry name" value="E set domains"/>
    <property type="match status" value="1"/>
</dbReference>
<dbReference type="PANTHER" id="PTHR43651">
    <property type="entry name" value="1,4-ALPHA-GLUCAN-BRANCHING ENZYME"/>
    <property type="match status" value="1"/>
</dbReference>
<feature type="binding site" evidence="16">
    <location>
        <begin position="339"/>
        <end position="343"/>
    </location>
    <ligand>
        <name>substrate</name>
    </ligand>
</feature>
<dbReference type="GO" id="GO:0033942">
    <property type="term" value="F:4-alpha-D-(1-&gt;4)-alpha-D-glucanotrehalose trehalohydrolase activity"/>
    <property type="evidence" value="ECO:0007669"/>
    <property type="project" value="UniProtKB-EC"/>
</dbReference>
<dbReference type="Gene3D" id="1.10.10.760">
    <property type="entry name" value="E-set domains of sugar-utilizing enzymes"/>
    <property type="match status" value="1"/>
</dbReference>
<evidence type="ECO:0000256" key="17">
    <source>
        <dbReference type="PIRSR" id="PIRSR006337-3"/>
    </source>
</evidence>
<evidence type="ECO:0000256" key="5">
    <source>
        <dbReference type="ARBA" id="ARBA00015938"/>
    </source>
</evidence>
<dbReference type="InterPro" id="IPR006047">
    <property type="entry name" value="GH13_cat_dom"/>
</dbReference>
<dbReference type="Proteomes" id="UP000483035">
    <property type="component" value="Unassembled WGS sequence"/>
</dbReference>
<dbReference type="InterPro" id="IPR014756">
    <property type="entry name" value="Ig_E-set"/>
</dbReference>
<reference evidence="19 20" key="1">
    <citation type="submission" date="2019-12" db="EMBL/GenBank/DDBJ databases">
        <title>Rhizobium genotypes associated with high levels of biological nitrogen fixation by grain legumes in a temperate-maritime cropping system.</title>
        <authorList>
            <person name="Maluk M."/>
            <person name="Francesc Ferrando Molina F."/>
            <person name="Lopez Del Egido L."/>
            <person name="Lafos M."/>
            <person name="Langarica-Fuentes A."/>
            <person name="Gebre Yohannes G."/>
            <person name="Young M.W."/>
            <person name="Martin P."/>
            <person name="Gantlett R."/>
            <person name="Kenicer G."/>
            <person name="Hawes C."/>
            <person name="Begg G.S."/>
            <person name="Quilliam R.S."/>
            <person name="Squire G.R."/>
            <person name="Poole P.S."/>
            <person name="Young P.W."/>
            <person name="Iannetta P.M."/>
            <person name="James E.K."/>
        </authorList>
    </citation>
    <scope>NUCLEOTIDE SEQUENCE [LARGE SCALE GENOMIC DNA]</scope>
    <source>
        <strain evidence="19 20">JHI1118</strain>
    </source>
</reference>
<dbReference type="InterPro" id="IPR012768">
    <property type="entry name" value="Trehalose_TreZ"/>
</dbReference>
<dbReference type="PIRSF" id="PIRSF006337">
    <property type="entry name" value="Trehalose_TreZ"/>
    <property type="match status" value="1"/>
</dbReference>
<evidence type="ECO:0000259" key="18">
    <source>
        <dbReference type="SMART" id="SM00642"/>
    </source>
</evidence>
<evidence type="ECO:0000256" key="13">
    <source>
        <dbReference type="NCBIfam" id="TIGR02402"/>
    </source>
</evidence>